<accession>A0A1I7Z9W6</accession>
<reference evidence="2" key="1">
    <citation type="submission" date="2016-11" db="UniProtKB">
        <authorList>
            <consortium name="WormBaseParasite"/>
        </authorList>
    </citation>
    <scope>IDENTIFICATION</scope>
</reference>
<proteinExistence type="predicted"/>
<evidence type="ECO:0000313" key="2">
    <source>
        <dbReference type="WBParaSite" id="L893_g24376.t2"/>
    </source>
</evidence>
<protein>
    <submittedName>
        <fullName evidence="2">Uncharacterized protein</fullName>
    </submittedName>
</protein>
<dbReference type="AlphaFoldDB" id="A0A1I7Z9W6"/>
<dbReference type="Proteomes" id="UP000095287">
    <property type="component" value="Unplaced"/>
</dbReference>
<keyword evidence="1" id="KW-1185">Reference proteome</keyword>
<name>A0A1I7Z9W6_9BILA</name>
<sequence length="125" mass="13988">MGLSFWKSFPLTKVVLERGGGVYLPLVAVHGHIKERLQVVLERGRGVYPPLVALHGHVKERLQVGGGRARDQAHADLLQVFHIVHRFYQQPLPFERRCCGKSCFSGGALCMQRSQGEEDEGEGNR</sequence>
<evidence type="ECO:0000313" key="1">
    <source>
        <dbReference type="Proteomes" id="UP000095287"/>
    </source>
</evidence>
<dbReference type="WBParaSite" id="L893_g24376.t2">
    <property type="protein sequence ID" value="L893_g24376.t2"/>
    <property type="gene ID" value="L893_g24376"/>
</dbReference>
<organism evidence="1 2">
    <name type="scientific">Steinernema glaseri</name>
    <dbReference type="NCBI Taxonomy" id="37863"/>
    <lineage>
        <taxon>Eukaryota</taxon>
        <taxon>Metazoa</taxon>
        <taxon>Ecdysozoa</taxon>
        <taxon>Nematoda</taxon>
        <taxon>Chromadorea</taxon>
        <taxon>Rhabditida</taxon>
        <taxon>Tylenchina</taxon>
        <taxon>Panagrolaimomorpha</taxon>
        <taxon>Strongyloidoidea</taxon>
        <taxon>Steinernematidae</taxon>
        <taxon>Steinernema</taxon>
    </lineage>
</organism>